<dbReference type="GeneID" id="111099480"/>
<dbReference type="FunFam" id="3.10.450.10:FF:000001">
    <property type="entry name" value="Cystatin-A"/>
    <property type="match status" value="1"/>
</dbReference>
<comment type="similarity">
    <text evidence="2">Belongs to the cystatin family.</text>
</comment>
<dbReference type="Gene3D" id="3.10.450.10">
    <property type="match status" value="1"/>
</dbReference>
<dbReference type="OrthoDB" id="2429551at2759"/>
<dbReference type="PROSITE" id="PS00287">
    <property type="entry name" value="CYSTATIN"/>
    <property type="match status" value="1"/>
</dbReference>
<keyword evidence="8" id="KW-1185">Reference proteome</keyword>
<organism evidence="8 9">
    <name type="scientific">Crassostrea virginica</name>
    <name type="common">Eastern oyster</name>
    <dbReference type="NCBI Taxonomy" id="6565"/>
    <lineage>
        <taxon>Eukaryota</taxon>
        <taxon>Metazoa</taxon>
        <taxon>Spiralia</taxon>
        <taxon>Lophotrochozoa</taxon>
        <taxon>Mollusca</taxon>
        <taxon>Bivalvia</taxon>
        <taxon>Autobranchia</taxon>
        <taxon>Pteriomorphia</taxon>
        <taxon>Ostreida</taxon>
        <taxon>Ostreoidea</taxon>
        <taxon>Ostreidae</taxon>
        <taxon>Crassostrea</taxon>
    </lineage>
</organism>
<dbReference type="CDD" id="cd00042">
    <property type="entry name" value="CY"/>
    <property type="match status" value="1"/>
</dbReference>
<sequence length="123" mass="13572">MQTLVALFLGLACVVVSDVSAVIRRPGGLSATKLATPEIQELVDSLRGDIMLELPLGYDRERPLRLTAVSYKSQVVAGTNYFIKVETGWDRYIHVRIYQDLHGNASVSSVQLNKSADDVIGYF</sequence>
<dbReference type="Proteomes" id="UP000694844">
    <property type="component" value="Chromosome 6"/>
</dbReference>
<comment type="subcellular location">
    <subcellularLocation>
        <location evidence="1">Cytoplasm</location>
    </subcellularLocation>
</comment>
<dbReference type="SUPFAM" id="SSF54403">
    <property type="entry name" value="Cystatin/monellin"/>
    <property type="match status" value="1"/>
</dbReference>
<dbReference type="InterPro" id="IPR018073">
    <property type="entry name" value="Prot_inh_cystat_CS"/>
</dbReference>
<dbReference type="InterPro" id="IPR000010">
    <property type="entry name" value="Cystatin_dom"/>
</dbReference>
<dbReference type="AlphaFoldDB" id="A0A8B8A749"/>
<gene>
    <name evidence="9" type="primary">LOC111099480</name>
</gene>
<evidence type="ECO:0000256" key="2">
    <source>
        <dbReference type="ARBA" id="ARBA00009403"/>
    </source>
</evidence>
<keyword evidence="4" id="KW-0646">Protease inhibitor</keyword>
<accession>A0A8B8A749</accession>
<name>A0A8B8A749_CRAVI</name>
<dbReference type="KEGG" id="cvn:111099480"/>
<evidence type="ECO:0000256" key="6">
    <source>
        <dbReference type="SAM" id="SignalP"/>
    </source>
</evidence>
<keyword evidence="6" id="KW-0732">Signal</keyword>
<dbReference type="PANTHER" id="PTHR11414">
    <property type="entry name" value="CYSTATIN FAMILY MEMBER"/>
    <property type="match status" value="1"/>
</dbReference>
<reference evidence="9" key="1">
    <citation type="submission" date="2025-08" db="UniProtKB">
        <authorList>
            <consortium name="RefSeq"/>
        </authorList>
    </citation>
    <scope>IDENTIFICATION</scope>
    <source>
        <tissue evidence="9">Whole sample</tissue>
    </source>
</reference>
<dbReference type="Pfam" id="PF00031">
    <property type="entry name" value="Cystatin"/>
    <property type="match status" value="1"/>
</dbReference>
<dbReference type="PANTHER" id="PTHR11414:SF21">
    <property type="entry name" value="CYSTATIN 14A, TANDEM DUPLICATE 1-RELATED"/>
    <property type="match status" value="1"/>
</dbReference>
<dbReference type="RefSeq" id="XP_022286478.1">
    <property type="nucleotide sequence ID" value="XM_022430770.1"/>
</dbReference>
<dbReference type="InterPro" id="IPR001713">
    <property type="entry name" value="Prot_inh_stefin"/>
</dbReference>
<dbReference type="PRINTS" id="PR00295">
    <property type="entry name" value="STEFINA"/>
</dbReference>
<dbReference type="InterPro" id="IPR046350">
    <property type="entry name" value="Cystatin_sf"/>
</dbReference>
<evidence type="ECO:0000256" key="1">
    <source>
        <dbReference type="ARBA" id="ARBA00004496"/>
    </source>
</evidence>
<evidence type="ECO:0000256" key="4">
    <source>
        <dbReference type="ARBA" id="ARBA00022690"/>
    </source>
</evidence>
<feature type="chain" id="PRO_5034874703" evidence="6">
    <location>
        <begin position="22"/>
        <end position="123"/>
    </location>
</feature>
<protein>
    <submittedName>
        <fullName evidence="9">Cystatin-A-like</fullName>
    </submittedName>
</protein>
<evidence type="ECO:0000259" key="7">
    <source>
        <dbReference type="Pfam" id="PF00031"/>
    </source>
</evidence>
<feature type="domain" description="Cystatin" evidence="7">
    <location>
        <begin position="67"/>
        <end position="104"/>
    </location>
</feature>
<proteinExistence type="inferred from homology"/>
<keyword evidence="3" id="KW-0963">Cytoplasm</keyword>
<feature type="signal peptide" evidence="6">
    <location>
        <begin position="1"/>
        <end position="21"/>
    </location>
</feature>
<keyword evidence="5" id="KW-0789">Thiol protease inhibitor</keyword>
<evidence type="ECO:0000256" key="3">
    <source>
        <dbReference type="ARBA" id="ARBA00022490"/>
    </source>
</evidence>
<dbReference type="GO" id="GO:0005829">
    <property type="term" value="C:cytosol"/>
    <property type="evidence" value="ECO:0007669"/>
    <property type="project" value="TreeGrafter"/>
</dbReference>
<evidence type="ECO:0000313" key="9">
    <source>
        <dbReference type="RefSeq" id="XP_022286478.1"/>
    </source>
</evidence>
<evidence type="ECO:0000256" key="5">
    <source>
        <dbReference type="ARBA" id="ARBA00022704"/>
    </source>
</evidence>
<evidence type="ECO:0000313" key="8">
    <source>
        <dbReference type="Proteomes" id="UP000694844"/>
    </source>
</evidence>
<dbReference type="GO" id="GO:0004869">
    <property type="term" value="F:cysteine-type endopeptidase inhibitor activity"/>
    <property type="evidence" value="ECO:0007669"/>
    <property type="project" value="UniProtKB-KW"/>
</dbReference>